<dbReference type="InterPro" id="IPR002523">
    <property type="entry name" value="MgTranspt_CorA/ZnTranspt_ZntB"/>
</dbReference>
<name>A0A9P8VSY0_9HYPO</name>
<keyword evidence="3" id="KW-0472">Membrane</keyword>
<dbReference type="EMBL" id="JAGPYM010000034">
    <property type="protein sequence ID" value="KAH6876510.1"/>
    <property type="molecule type" value="Genomic_DNA"/>
</dbReference>
<gene>
    <name evidence="4" type="ORF">B0T10DRAFT_585182</name>
</gene>
<proteinExistence type="predicted"/>
<feature type="compositionally biased region" description="Basic residues" evidence="2">
    <location>
        <begin position="247"/>
        <end position="264"/>
    </location>
</feature>
<dbReference type="Pfam" id="PF01544">
    <property type="entry name" value="CorA"/>
    <property type="match status" value="1"/>
</dbReference>
<feature type="transmembrane region" description="Helical" evidence="3">
    <location>
        <begin position="476"/>
        <end position="501"/>
    </location>
</feature>
<dbReference type="PANTHER" id="PTHR47685:SF1">
    <property type="entry name" value="MAGNESIUM TRANSPORT PROTEIN CORA"/>
    <property type="match status" value="1"/>
</dbReference>
<evidence type="ECO:0000256" key="1">
    <source>
        <dbReference type="SAM" id="Coils"/>
    </source>
</evidence>
<keyword evidence="3" id="KW-1133">Transmembrane helix</keyword>
<dbReference type="AlphaFoldDB" id="A0A9P8VSY0"/>
<keyword evidence="5" id="KW-1185">Reference proteome</keyword>
<comment type="caution">
    <text evidence="4">The sequence shown here is derived from an EMBL/GenBank/DDBJ whole genome shotgun (WGS) entry which is preliminary data.</text>
</comment>
<keyword evidence="1" id="KW-0175">Coiled coil</keyword>
<dbReference type="Proteomes" id="UP000777438">
    <property type="component" value="Unassembled WGS sequence"/>
</dbReference>
<evidence type="ECO:0000313" key="4">
    <source>
        <dbReference type="EMBL" id="KAH6876510.1"/>
    </source>
</evidence>
<sequence>MSSANKCMANKVNEMPYVHWELEHHKREMDLAIKNARLNPNEADVRQAQRDEGEPASKPASYFSNSKADKRLLTAYLGEPRSRLHVRRTLDQFQYSMKHDTEARDFDQVVSRYYRRVYPGKPVPIMMIDQLWLWIVDERTIITCFPKLWGKPNTLNRRTGIIDTRNLLDSILEHLQNQRRVPVGSVVDLSRMIIARCLDLNLETLDWKDGTEKHPHLEVFEQSINRVADEETELFDHFAKFNARSKKGGQAPKKIKAKMGGKNRGRNEDETQANTAGEIRDRKYPDALGKDLKDSFSISREIELMKEIKDIRDELNILRKLIDQQKEVIDSFCGQLPGECQVLQTAVERLDSDVIRMDRDAKRPYEALEELVNLKQKQANIEEARIARVSGNTITVFTIVTIIFLPASFMAAFLALPVVQYRLVDNKMELGFAVKWTAIVTVALGIPFTIFAIYVNPILRLVKLLGGRLNTFWRQVSLGMVLTWKALSVLPIVFRIFWIILRIMLSKRELIWKWWEMSRKAKRESRRDGKKWSIRDFVIGSVAGYPVPQRSLNPELP</sequence>
<evidence type="ECO:0000256" key="3">
    <source>
        <dbReference type="SAM" id="Phobius"/>
    </source>
</evidence>
<reference evidence="4 5" key="1">
    <citation type="journal article" date="2021" name="Nat. Commun.">
        <title>Genetic determinants of endophytism in the Arabidopsis root mycobiome.</title>
        <authorList>
            <person name="Mesny F."/>
            <person name="Miyauchi S."/>
            <person name="Thiergart T."/>
            <person name="Pickel B."/>
            <person name="Atanasova L."/>
            <person name="Karlsson M."/>
            <person name="Huettel B."/>
            <person name="Barry K.W."/>
            <person name="Haridas S."/>
            <person name="Chen C."/>
            <person name="Bauer D."/>
            <person name="Andreopoulos W."/>
            <person name="Pangilinan J."/>
            <person name="LaButti K."/>
            <person name="Riley R."/>
            <person name="Lipzen A."/>
            <person name="Clum A."/>
            <person name="Drula E."/>
            <person name="Henrissat B."/>
            <person name="Kohler A."/>
            <person name="Grigoriev I.V."/>
            <person name="Martin F.M."/>
            <person name="Hacquard S."/>
        </authorList>
    </citation>
    <scope>NUCLEOTIDE SEQUENCE [LARGE SCALE GENOMIC DNA]</scope>
    <source>
        <strain evidence="4 5">MPI-CAGE-CH-0241</strain>
    </source>
</reference>
<dbReference type="PANTHER" id="PTHR47685">
    <property type="entry name" value="MAGNESIUM TRANSPORT PROTEIN CORA"/>
    <property type="match status" value="1"/>
</dbReference>
<dbReference type="Gene3D" id="1.20.58.340">
    <property type="entry name" value="Magnesium transport protein CorA, transmembrane region"/>
    <property type="match status" value="1"/>
</dbReference>
<feature type="coiled-coil region" evidence="1">
    <location>
        <begin position="301"/>
        <end position="328"/>
    </location>
</feature>
<evidence type="ECO:0000256" key="2">
    <source>
        <dbReference type="SAM" id="MobiDB-lite"/>
    </source>
</evidence>
<feature type="region of interest" description="Disordered" evidence="2">
    <location>
        <begin position="247"/>
        <end position="279"/>
    </location>
</feature>
<feature type="transmembrane region" description="Helical" evidence="3">
    <location>
        <begin position="436"/>
        <end position="456"/>
    </location>
</feature>
<evidence type="ECO:0000313" key="5">
    <source>
        <dbReference type="Proteomes" id="UP000777438"/>
    </source>
</evidence>
<feature type="region of interest" description="Disordered" evidence="2">
    <location>
        <begin position="43"/>
        <end position="62"/>
    </location>
</feature>
<feature type="transmembrane region" description="Helical" evidence="3">
    <location>
        <begin position="394"/>
        <end position="416"/>
    </location>
</feature>
<keyword evidence="3" id="KW-0812">Transmembrane</keyword>
<protein>
    <submittedName>
        <fullName evidence="4">Uncharacterized protein</fullName>
    </submittedName>
</protein>
<dbReference type="InterPro" id="IPR050829">
    <property type="entry name" value="CorA_MIT"/>
</dbReference>
<feature type="compositionally biased region" description="Basic and acidic residues" evidence="2">
    <location>
        <begin position="43"/>
        <end position="55"/>
    </location>
</feature>
<dbReference type="OrthoDB" id="4765978at2759"/>
<organism evidence="4 5">
    <name type="scientific">Thelonectria olida</name>
    <dbReference type="NCBI Taxonomy" id="1576542"/>
    <lineage>
        <taxon>Eukaryota</taxon>
        <taxon>Fungi</taxon>
        <taxon>Dikarya</taxon>
        <taxon>Ascomycota</taxon>
        <taxon>Pezizomycotina</taxon>
        <taxon>Sordariomycetes</taxon>
        <taxon>Hypocreomycetidae</taxon>
        <taxon>Hypocreales</taxon>
        <taxon>Nectriaceae</taxon>
        <taxon>Thelonectria</taxon>
    </lineage>
</organism>
<accession>A0A9P8VSY0</accession>